<dbReference type="GO" id="GO:0005774">
    <property type="term" value="C:vacuolar membrane"/>
    <property type="evidence" value="ECO:0007669"/>
    <property type="project" value="UniProtKB-SubCell"/>
</dbReference>
<proteinExistence type="inferred from homology"/>
<keyword evidence="4 8" id="KW-0812">Transmembrane</keyword>
<feature type="transmembrane region" description="Helical" evidence="8">
    <location>
        <begin position="399"/>
        <end position="418"/>
    </location>
</feature>
<dbReference type="AlphaFoldDB" id="A0A6A6IJL5"/>
<evidence type="ECO:0000256" key="1">
    <source>
        <dbReference type="ARBA" id="ARBA00004128"/>
    </source>
</evidence>
<comment type="similarity">
    <text evidence="2 8">Belongs to the ATG22 family.</text>
</comment>
<dbReference type="Gene3D" id="1.20.1250.20">
    <property type="entry name" value="MFS general substrate transporter like domains"/>
    <property type="match status" value="1"/>
</dbReference>
<feature type="transmembrane region" description="Helical" evidence="8">
    <location>
        <begin position="271"/>
        <end position="294"/>
    </location>
</feature>
<feature type="transmembrane region" description="Helical" evidence="8">
    <location>
        <begin position="239"/>
        <end position="259"/>
    </location>
</feature>
<organism evidence="9 10">
    <name type="scientific">Trematosphaeria pertusa</name>
    <dbReference type="NCBI Taxonomy" id="390896"/>
    <lineage>
        <taxon>Eukaryota</taxon>
        <taxon>Fungi</taxon>
        <taxon>Dikarya</taxon>
        <taxon>Ascomycota</taxon>
        <taxon>Pezizomycotina</taxon>
        <taxon>Dothideomycetes</taxon>
        <taxon>Pleosporomycetidae</taxon>
        <taxon>Pleosporales</taxon>
        <taxon>Massarineae</taxon>
        <taxon>Trematosphaeriaceae</taxon>
        <taxon>Trematosphaeria</taxon>
    </lineage>
</organism>
<dbReference type="PANTHER" id="PTHR23519:SF5">
    <property type="entry name" value="AUTOPHAGY-RELATED PROTEIN"/>
    <property type="match status" value="1"/>
</dbReference>
<feature type="transmembrane region" description="Helical" evidence="8">
    <location>
        <begin position="175"/>
        <end position="196"/>
    </location>
</feature>
<evidence type="ECO:0000313" key="9">
    <source>
        <dbReference type="EMBL" id="KAF2250785.1"/>
    </source>
</evidence>
<feature type="transmembrane region" description="Helical" evidence="8">
    <location>
        <begin position="367"/>
        <end position="387"/>
    </location>
</feature>
<keyword evidence="10" id="KW-1185">Reference proteome</keyword>
<dbReference type="OrthoDB" id="42657at2759"/>
<evidence type="ECO:0000313" key="10">
    <source>
        <dbReference type="Proteomes" id="UP000800094"/>
    </source>
</evidence>
<dbReference type="SUPFAM" id="SSF103473">
    <property type="entry name" value="MFS general substrate transporter"/>
    <property type="match status" value="1"/>
</dbReference>
<dbReference type="GO" id="GO:0006914">
    <property type="term" value="P:autophagy"/>
    <property type="evidence" value="ECO:0007669"/>
    <property type="project" value="UniProtKB-KW"/>
</dbReference>
<keyword evidence="7 8" id="KW-0472">Membrane</keyword>
<keyword evidence="8" id="KW-0029">Amino-acid transport</keyword>
<dbReference type="RefSeq" id="XP_033685789.1">
    <property type="nucleotide sequence ID" value="XM_033831509.1"/>
</dbReference>
<keyword evidence="5 8" id="KW-1133">Transmembrane helix</keyword>
<dbReference type="InterPro" id="IPR036259">
    <property type="entry name" value="MFS_trans_sf"/>
</dbReference>
<feature type="transmembrane region" description="Helical" evidence="8">
    <location>
        <begin position="462"/>
        <end position="487"/>
    </location>
</feature>
<evidence type="ECO:0000256" key="3">
    <source>
        <dbReference type="ARBA" id="ARBA00022448"/>
    </source>
</evidence>
<evidence type="ECO:0000256" key="2">
    <source>
        <dbReference type="ARBA" id="ARBA00006978"/>
    </source>
</evidence>
<feature type="transmembrane region" description="Helical" evidence="8">
    <location>
        <begin position="112"/>
        <end position="134"/>
    </location>
</feature>
<protein>
    <recommendedName>
        <fullName evidence="8">Autophagy-related protein</fullName>
    </recommendedName>
</protein>
<evidence type="ECO:0000256" key="7">
    <source>
        <dbReference type="ARBA" id="ARBA00023136"/>
    </source>
</evidence>
<feature type="transmembrane region" description="Helical" evidence="8">
    <location>
        <begin position="430"/>
        <end position="450"/>
    </location>
</feature>
<dbReference type="GeneID" id="54584839"/>
<comment type="subcellular location">
    <subcellularLocation>
        <location evidence="1 8">Vacuole membrane</location>
        <topology evidence="1 8">Multi-pass membrane protein</topology>
    </subcellularLocation>
</comment>
<dbReference type="PANTHER" id="PTHR23519">
    <property type="entry name" value="AUTOPHAGY-RELATED PROTEIN 22"/>
    <property type="match status" value="1"/>
</dbReference>
<dbReference type="GO" id="GO:0006865">
    <property type="term" value="P:amino acid transport"/>
    <property type="evidence" value="ECO:0007669"/>
    <property type="project" value="UniProtKB-KW"/>
</dbReference>
<comment type="function">
    <text evidence="8">Vacuolar effluxer which mediate the efflux of amino acids resulting from autophagic degradation. The release of autophagic amino acids allows the maintenance of protein synthesis and viability during nitrogen starvation.</text>
</comment>
<evidence type="ECO:0000256" key="6">
    <source>
        <dbReference type="ARBA" id="ARBA00023006"/>
    </source>
</evidence>
<evidence type="ECO:0000256" key="4">
    <source>
        <dbReference type="ARBA" id="ARBA00022692"/>
    </source>
</evidence>
<keyword evidence="3 8" id="KW-0813">Transport</keyword>
<gene>
    <name evidence="9" type="ORF">BU26DRAFT_539444</name>
</gene>
<keyword evidence="6 8" id="KW-0072">Autophagy</keyword>
<evidence type="ECO:0000256" key="8">
    <source>
        <dbReference type="RuleBase" id="RU363073"/>
    </source>
</evidence>
<sequence length="544" mass="59953">MTDTFAPDQAPGPAEKLAAFTSIATPEPADAGGQAHPGPNDPAATTKELYSYYAYYAGNNGIGSFQYSNLLFQNLIYQAGFDPNVKPLGSQTCDVDPTAPCHVFWNGGTKEYSSVVLIASGLTFLCQALVFISVGSMADYGNWNPWVVRTFSVLSWAFEFGFLGVKRADQWRTAMALYILSAITFWSSYVFFNAIFPKLSHDLPEVRTAYAEFSAGSISEDEYERRCSMARSKVMNMSYGWNNVGFTISAALSLAALFGLHANDSAAQNNWGYSVSVAVCTGFWIVLAIPWFLWEKRRPGPPLPPGENYLTLGAKQAWFAAKQAWTLKQTFFYLVAYFLLADGISTTLTLVAIAQTSVVEFSATQNTYLIIVQGGSAAVGVFGAYYVQKLFGFKTKTMLQAANIGCTLVALWGMIGIWTTKVGYHNLWEFWLFNAQYGFTLGTQFSYGQAFMAELVPRGREYMFFSLLGIVSKGSAWIGPIVSSAIVDSSGNAWTPFPFVAALILVPTVAIFFISVEKSRLECKTYLEKEKTGLRKVYEDEKDV</sequence>
<name>A0A6A6IJL5_9PLEO</name>
<dbReference type="Pfam" id="PF11700">
    <property type="entry name" value="ATG22"/>
    <property type="match status" value="1"/>
</dbReference>
<feature type="transmembrane region" description="Helical" evidence="8">
    <location>
        <begin position="331"/>
        <end position="355"/>
    </location>
</feature>
<evidence type="ECO:0000256" key="5">
    <source>
        <dbReference type="ARBA" id="ARBA00022989"/>
    </source>
</evidence>
<reference evidence="9" key="1">
    <citation type="journal article" date="2020" name="Stud. Mycol.">
        <title>101 Dothideomycetes genomes: a test case for predicting lifestyles and emergence of pathogens.</title>
        <authorList>
            <person name="Haridas S."/>
            <person name="Albert R."/>
            <person name="Binder M."/>
            <person name="Bloem J."/>
            <person name="Labutti K."/>
            <person name="Salamov A."/>
            <person name="Andreopoulos B."/>
            <person name="Baker S."/>
            <person name="Barry K."/>
            <person name="Bills G."/>
            <person name="Bluhm B."/>
            <person name="Cannon C."/>
            <person name="Castanera R."/>
            <person name="Culley D."/>
            <person name="Daum C."/>
            <person name="Ezra D."/>
            <person name="Gonzalez J."/>
            <person name="Henrissat B."/>
            <person name="Kuo A."/>
            <person name="Liang C."/>
            <person name="Lipzen A."/>
            <person name="Lutzoni F."/>
            <person name="Magnuson J."/>
            <person name="Mondo S."/>
            <person name="Nolan M."/>
            <person name="Ohm R."/>
            <person name="Pangilinan J."/>
            <person name="Park H.-J."/>
            <person name="Ramirez L."/>
            <person name="Alfaro M."/>
            <person name="Sun H."/>
            <person name="Tritt A."/>
            <person name="Yoshinaga Y."/>
            <person name="Zwiers L.-H."/>
            <person name="Turgeon B."/>
            <person name="Goodwin S."/>
            <person name="Spatafora J."/>
            <person name="Crous P."/>
            <person name="Grigoriev I."/>
        </authorList>
    </citation>
    <scope>NUCLEOTIDE SEQUENCE</scope>
    <source>
        <strain evidence="9">CBS 122368</strain>
    </source>
</reference>
<dbReference type="EMBL" id="ML987193">
    <property type="protein sequence ID" value="KAF2250785.1"/>
    <property type="molecule type" value="Genomic_DNA"/>
</dbReference>
<dbReference type="InterPro" id="IPR050495">
    <property type="entry name" value="ATG22/LtaA_families"/>
</dbReference>
<dbReference type="InterPro" id="IPR024671">
    <property type="entry name" value="Atg22-like"/>
</dbReference>
<feature type="transmembrane region" description="Helical" evidence="8">
    <location>
        <begin position="493"/>
        <end position="514"/>
    </location>
</feature>
<keyword evidence="8" id="KW-0926">Vacuole</keyword>
<accession>A0A6A6IJL5</accession>
<dbReference type="Proteomes" id="UP000800094">
    <property type="component" value="Unassembled WGS sequence"/>
</dbReference>